<evidence type="ECO:0008006" key="4">
    <source>
        <dbReference type="Google" id="ProtNLM"/>
    </source>
</evidence>
<organism evidence="2 3">
    <name type="scientific">Candidatus Regiella insecticola 5.15</name>
    <dbReference type="NCBI Taxonomy" id="1005043"/>
    <lineage>
        <taxon>Bacteria</taxon>
        <taxon>Pseudomonadati</taxon>
        <taxon>Pseudomonadota</taxon>
        <taxon>Gammaproteobacteria</taxon>
        <taxon>Enterobacterales</taxon>
        <taxon>Enterobacteriaceae</taxon>
        <taxon>aphid secondary symbionts</taxon>
        <taxon>Candidatus Regiella</taxon>
    </lineage>
</organism>
<proteinExistence type="predicted"/>
<feature type="signal peptide" evidence="1">
    <location>
        <begin position="1"/>
        <end position="19"/>
    </location>
</feature>
<feature type="chain" id="PRO_5003429928" description="PEGA domain-containing protein" evidence="1">
    <location>
        <begin position="20"/>
        <end position="146"/>
    </location>
</feature>
<dbReference type="RefSeq" id="WP_006707449.1">
    <property type="nucleotide sequence ID" value="NZ_AGCA01000426.1"/>
</dbReference>
<evidence type="ECO:0000313" key="3">
    <source>
        <dbReference type="Proteomes" id="UP000004116"/>
    </source>
</evidence>
<keyword evidence="3" id="KW-1185">Reference proteome</keyword>
<name>G2H168_9ENTR</name>
<keyword evidence="1" id="KW-0732">Signal</keyword>
<reference evidence="2 3" key="1">
    <citation type="journal article" date="2012" name="Genome Res.">
        <title>Genomic basis of endosymbiont-conferred protection against an insect parasitoid.</title>
        <authorList>
            <person name="Hansen A.K."/>
            <person name="Vorburger C."/>
            <person name="Moran N.A."/>
        </authorList>
    </citation>
    <scope>NUCLEOTIDE SEQUENCE [LARGE SCALE GENOMIC DNA]</scope>
    <source>
        <strain evidence="3">R5.15</strain>
    </source>
</reference>
<evidence type="ECO:0000313" key="2">
    <source>
        <dbReference type="EMBL" id="EGY28257.1"/>
    </source>
</evidence>
<gene>
    <name evidence="2" type="ORF">Rin_00018050</name>
</gene>
<dbReference type="OrthoDB" id="194242at2"/>
<sequence>MKKWSILAAASVVALSGCATIVGEKTQFVQVNSDPTGAHFVIKDDTGQLVAQGTTPQGVKLEKSDGSYFGKKEYQVTFSKDNYQPVTLPIKASVNGWYIGGNFIFGGVIGWLVVDPFNGGMYTLRPKETRPIMTPSKTKEVVTNSL</sequence>
<dbReference type="Proteomes" id="UP000004116">
    <property type="component" value="Unassembled WGS sequence"/>
</dbReference>
<comment type="caution">
    <text evidence="2">The sequence shown here is derived from an EMBL/GenBank/DDBJ whole genome shotgun (WGS) entry which is preliminary data.</text>
</comment>
<dbReference type="PROSITE" id="PS51257">
    <property type="entry name" value="PROKAR_LIPOPROTEIN"/>
    <property type="match status" value="1"/>
</dbReference>
<dbReference type="EMBL" id="AGCA01000426">
    <property type="protein sequence ID" value="EGY28257.1"/>
    <property type="molecule type" value="Genomic_DNA"/>
</dbReference>
<dbReference type="AlphaFoldDB" id="G2H168"/>
<evidence type="ECO:0000256" key="1">
    <source>
        <dbReference type="SAM" id="SignalP"/>
    </source>
</evidence>
<accession>G2H168</accession>
<protein>
    <recommendedName>
        <fullName evidence="4">PEGA domain-containing protein</fullName>
    </recommendedName>
</protein>